<organism evidence="3 4">
    <name type="scientific">Pyrrhoderma noxium</name>
    <dbReference type="NCBI Taxonomy" id="2282107"/>
    <lineage>
        <taxon>Eukaryota</taxon>
        <taxon>Fungi</taxon>
        <taxon>Dikarya</taxon>
        <taxon>Basidiomycota</taxon>
        <taxon>Agaricomycotina</taxon>
        <taxon>Agaricomycetes</taxon>
        <taxon>Hymenochaetales</taxon>
        <taxon>Hymenochaetaceae</taxon>
        <taxon>Pyrrhoderma</taxon>
    </lineage>
</organism>
<reference evidence="3 4" key="1">
    <citation type="journal article" date="2017" name="Mol. Ecol.">
        <title>Comparative and population genomic landscape of Phellinus noxius: A hypervariable fungus causing root rot in trees.</title>
        <authorList>
            <person name="Chung C.L."/>
            <person name="Lee T.J."/>
            <person name="Akiba M."/>
            <person name="Lee H.H."/>
            <person name="Kuo T.H."/>
            <person name="Liu D."/>
            <person name="Ke H.M."/>
            <person name="Yokoi T."/>
            <person name="Roa M.B."/>
            <person name="Lu M.J."/>
            <person name="Chang Y.Y."/>
            <person name="Ann P.J."/>
            <person name="Tsai J.N."/>
            <person name="Chen C.Y."/>
            <person name="Tzean S.S."/>
            <person name="Ota Y."/>
            <person name="Hattori T."/>
            <person name="Sahashi N."/>
            <person name="Liou R.F."/>
            <person name="Kikuchi T."/>
            <person name="Tsai I.J."/>
        </authorList>
    </citation>
    <scope>NUCLEOTIDE SEQUENCE [LARGE SCALE GENOMIC DNA]</scope>
    <source>
        <strain evidence="3 4">FFPRI411160</strain>
    </source>
</reference>
<dbReference type="InterPro" id="IPR045340">
    <property type="entry name" value="DUF6533"/>
</dbReference>
<protein>
    <recommendedName>
        <fullName evidence="2">DUF6533 domain-containing protein</fullName>
    </recommendedName>
</protein>
<keyword evidence="1" id="KW-0812">Transmembrane</keyword>
<name>A0A286U8G0_9AGAM</name>
<dbReference type="AlphaFoldDB" id="A0A286U8G0"/>
<feature type="transmembrane region" description="Helical" evidence="1">
    <location>
        <begin position="173"/>
        <end position="192"/>
    </location>
</feature>
<dbReference type="EMBL" id="NBII01000009">
    <property type="protein sequence ID" value="PAV15846.1"/>
    <property type="molecule type" value="Genomic_DNA"/>
</dbReference>
<feature type="transmembrane region" description="Helical" evidence="1">
    <location>
        <begin position="127"/>
        <end position="148"/>
    </location>
</feature>
<keyword evidence="1" id="KW-0472">Membrane</keyword>
<feature type="transmembrane region" description="Helical" evidence="1">
    <location>
        <begin position="213"/>
        <end position="234"/>
    </location>
</feature>
<dbReference type="STRING" id="2282107.A0A286U8G0"/>
<keyword evidence="4" id="KW-1185">Reference proteome</keyword>
<evidence type="ECO:0000259" key="2">
    <source>
        <dbReference type="Pfam" id="PF20151"/>
    </source>
</evidence>
<evidence type="ECO:0000256" key="1">
    <source>
        <dbReference type="SAM" id="Phobius"/>
    </source>
</evidence>
<evidence type="ECO:0000313" key="4">
    <source>
        <dbReference type="Proteomes" id="UP000217199"/>
    </source>
</evidence>
<comment type="caution">
    <text evidence="3">The sequence shown here is derived from an EMBL/GenBank/DDBJ whole genome shotgun (WGS) entry which is preliminary data.</text>
</comment>
<sequence>MNDIYQPVGVPVITIIKDGQTLQYFVLLSLSVYQYLLTLDDEVKYLWSKRMSIQKLVFLTNRYLPIVTSVIFALLLFIPLADIRVPRPCLLLIFVVEFVVYINIAIATAILTLRLMIIWIHNKPIKILLIIISTVESMTAIIIFIININRNLRRAPNNILSKVLCVPMDSIDWSSFIVLICGESIFISLVTYKKLMTHKHERGRLLKTLINDGIIYYIYALSLALVVVILSYIFKFRLLAIGLLAVDAILHSVISMHLSFRLCSASEETRMVVGSPDSLQLA</sequence>
<proteinExistence type="predicted"/>
<evidence type="ECO:0000313" key="3">
    <source>
        <dbReference type="EMBL" id="PAV15846.1"/>
    </source>
</evidence>
<feature type="domain" description="DUF6533" evidence="2">
    <location>
        <begin position="26"/>
        <end position="67"/>
    </location>
</feature>
<feature type="transmembrane region" description="Helical" evidence="1">
    <location>
        <begin position="240"/>
        <end position="260"/>
    </location>
</feature>
<feature type="transmembrane region" description="Helical" evidence="1">
    <location>
        <begin position="21"/>
        <end position="39"/>
    </location>
</feature>
<feature type="transmembrane region" description="Helical" evidence="1">
    <location>
        <begin position="90"/>
        <end position="115"/>
    </location>
</feature>
<keyword evidence="1" id="KW-1133">Transmembrane helix</keyword>
<dbReference type="OrthoDB" id="3354157at2759"/>
<dbReference type="Pfam" id="PF20151">
    <property type="entry name" value="DUF6533"/>
    <property type="match status" value="1"/>
</dbReference>
<accession>A0A286U8G0</accession>
<dbReference type="InParanoid" id="A0A286U8G0"/>
<feature type="transmembrane region" description="Helical" evidence="1">
    <location>
        <begin position="60"/>
        <end position="78"/>
    </location>
</feature>
<dbReference type="Proteomes" id="UP000217199">
    <property type="component" value="Unassembled WGS sequence"/>
</dbReference>
<gene>
    <name evidence="3" type="ORF">PNOK_0870400</name>
</gene>